<keyword evidence="6 7" id="KW-0472">Membrane</keyword>
<evidence type="ECO:0000256" key="1">
    <source>
        <dbReference type="ARBA" id="ARBA00004651"/>
    </source>
</evidence>
<name>A0ABV1JRZ0_9PSEU</name>
<keyword evidence="4 7" id="KW-0812">Transmembrane</keyword>
<dbReference type="RefSeq" id="WP_345653976.1">
    <property type="nucleotide sequence ID" value="NZ_BAABLY010000092.1"/>
</dbReference>
<keyword evidence="3" id="KW-1003">Cell membrane</keyword>
<dbReference type="PANTHER" id="PTHR30460:SF0">
    <property type="entry name" value="MODERATE CONDUCTANCE MECHANOSENSITIVE CHANNEL YBIO"/>
    <property type="match status" value="1"/>
</dbReference>
<dbReference type="InterPro" id="IPR011014">
    <property type="entry name" value="MscS_channel_TM-2"/>
</dbReference>
<feature type="domain" description="Mechanosensitive ion channel MscS C-terminal" evidence="9">
    <location>
        <begin position="273"/>
        <end position="325"/>
    </location>
</feature>
<evidence type="ECO:0000256" key="7">
    <source>
        <dbReference type="SAM" id="Phobius"/>
    </source>
</evidence>
<dbReference type="InterPro" id="IPR006685">
    <property type="entry name" value="MscS_channel_2nd"/>
</dbReference>
<comment type="subcellular location">
    <subcellularLocation>
        <location evidence="1">Cell membrane</location>
        <topology evidence="1">Multi-pass membrane protein</topology>
    </subcellularLocation>
</comment>
<evidence type="ECO:0000256" key="2">
    <source>
        <dbReference type="ARBA" id="ARBA00008017"/>
    </source>
</evidence>
<dbReference type="SUPFAM" id="SSF50182">
    <property type="entry name" value="Sm-like ribonucleoproteins"/>
    <property type="match status" value="1"/>
</dbReference>
<dbReference type="PANTHER" id="PTHR30460">
    <property type="entry name" value="MODERATE CONDUCTANCE MECHANOSENSITIVE CHANNEL YBIO"/>
    <property type="match status" value="1"/>
</dbReference>
<dbReference type="InterPro" id="IPR049278">
    <property type="entry name" value="MS_channel_C"/>
</dbReference>
<feature type="transmembrane region" description="Helical" evidence="7">
    <location>
        <begin position="148"/>
        <end position="171"/>
    </location>
</feature>
<dbReference type="Gene3D" id="3.30.70.100">
    <property type="match status" value="1"/>
</dbReference>
<keyword evidence="12" id="KW-1185">Reference proteome</keyword>
<comment type="caution">
    <text evidence="11">The sequence shown here is derived from an EMBL/GenBank/DDBJ whole genome shotgun (WGS) entry which is preliminary data.</text>
</comment>
<dbReference type="InterPro" id="IPR011066">
    <property type="entry name" value="MscS_channel_C_sf"/>
</dbReference>
<accession>A0ABV1JRZ0</accession>
<evidence type="ECO:0000256" key="4">
    <source>
        <dbReference type="ARBA" id="ARBA00022692"/>
    </source>
</evidence>
<evidence type="ECO:0000256" key="3">
    <source>
        <dbReference type="ARBA" id="ARBA00022475"/>
    </source>
</evidence>
<dbReference type="InterPro" id="IPR045276">
    <property type="entry name" value="YbiO_bact"/>
</dbReference>
<dbReference type="InterPro" id="IPR049142">
    <property type="entry name" value="MS_channel_1st"/>
</dbReference>
<evidence type="ECO:0000259" key="10">
    <source>
        <dbReference type="Pfam" id="PF21088"/>
    </source>
</evidence>
<protein>
    <submittedName>
        <fullName evidence="11">Mechanosensitive ion channel family protein</fullName>
    </submittedName>
</protein>
<comment type="similarity">
    <text evidence="2">Belongs to the MscS (TC 1.A.23) family.</text>
</comment>
<proteinExistence type="inferred from homology"/>
<dbReference type="Proteomes" id="UP001464923">
    <property type="component" value="Unassembled WGS sequence"/>
</dbReference>
<dbReference type="InterPro" id="IPR010920">
    <property type="entry name" value="LSM_dom_sf"/>
</dbReference>
<dbReference type="InterPro" id="IPR023408">
    <property type="entry name" value="MscS_beta-dom_sf"/>
</dbReference>
<evidence type="ECO:0000259" key="9">
    <source>
        <dbReference type="Pfam" id="PF21082"/>
    </source>
</evidence>
<dbReference type="Pfam" id="PF21088">
    <property type="entry name" value="MS_channel_1st"/>
    <property type="match status" value="1"/>
</dbReference>
<keyword evidence="5 7" id="KW-1133">Transmembrane helix</keyword>
<dbReference type="SUPFAM" id="SSF82689">
    <property type="entry name" value="Mechanosensitive channel protein MscS (YggB), C-terminal domain"/>
    <property type="match status" value="1"/>
</dbReference>
<evidence type="ECO:0000256" key="6">
    <source>
        <dbReference type="ARBA" id="ARBA00023136"/>
    </source>
</evidence>
<feature type="transmembrane region" description="Helical" evidence="7">
    <location>
        <begin position="47"/>
        <end position="68"/>
    </location>
</feature>
<gene>
    <name evidence="11" type="ORF">WHI96_07775</name>
</gene>
<dbReference type="EMBL" id="JBEDNP010000003">
    <property type="protein sequence ID" value="MEQ3538716.1"/>
    <property type="molecule type" value="Genomic_DNA"/>
</dbReference>
<dbReference type="Pfam" id="PF21082">
    <property type="entry name" value="MS_channel_3rd"/>
    <property type="match status" value="1"/>
</dbReference>
<dbReference type="Gene3D" id="1.10.287.1260">
    <property type="match status" value="1"/>
</dbReference>
<dbReference type="Pfam" id="PF00924">
    <property type="entry name" value="MS_channel_2nd"/>
    <property type="match status" value="1"/>
</dbReference>
<feature type="domain" description="Mechanosensitive ion channel MscS" evidence="8">
    <location>
        <begin position="169"/>
        <end position="233"/>
    </location>
</feature>
<organism evidence="11 12">
    <name type="scientific">Pseudonocardia tropica</name>
    <dbReference type="NCBI Taxonomy" id="681289"/>
    <lineage>
        <taxon>Bacteria</taxon>
        <taxon>Bacillati</taxon>
        <taxon>Actinomycetota</taxon>
        <taxon>Actinomycetes</taxon>
        <taxon>Pseudonocardiales</taxon>
        <taxon>Pseudonocardiaceae</taxon>
        <taxon>Pseudonocardia</taxon>
    </lineage>
</organism>
<reference evidence="11 12" key="1">
    <citation type="submission" date="2024-03" db="EMBL/GenBank/DDBJ databases">
        <title>Draft genome sequence of Pseudonocardia tropica JCM 19149.</title>
        <authorList>
            <person name="Butdee W."/>
            <person name="Duangmal K."/>
        </authorList>
    </citation>
    <scope>NUCLEOTIDE SEQUENCE [LARGE SCALE GENOMIC DNA]</scope>
    <source>
        <strain evidence="11 12">JCM 19149</strain>
    </source>
</reference>
<feature type="transmembrane region" description="Helical" evidence="7">
    <location>
        <begin position="123"/>
        <end position="142"/>
    </location>
</feature>
<evidence type="ECO:0000256" key="5">
    <source>
        <dbReference type="ARBA" id="ARBA00022989"/>
    </source>
</evidence>
<evidence type="ECO:0000313" key="12">
    <source>
        <dbReference type="Proteomes" id="UP001464923"/>
    </source>
</evidence>
<dbReference type="SUPFAM" id="SSF82861">
    <property type="entry name" value="Mechanosensitive channel protein MscS (YggB), transmembrane region"/>
    <property type="match status" value="1"/>
</dbReference>
<evidence type="ECO:0000313" key="11">
    <source>
        <dbReference type="EMBL" id="MEQ3538716.1"/>
    </source>
</evidence>
<feature type="domain" description="Mechanosensitive ion channel transmembrane helices 2/3" evidence="10">
    <location>
        <begin position="128"/>
        <end position="168"/>
    </location>
</feature>
<sequence length="344" mass="36393">MTPVVLPDVPLQNVTLMPDCVQDAGSWCATLYRWTSNDFLAQHADTLVSRTVAITVIVVVAVLFRWLAHRAIARMVDGATNGRFTALVGRARRLRPGGGGAVAPAAADPGTQRRAQRARTIGSVLRSIVSAVVLLVAVMMVMNELGYPLGPLLAGAGVIGLAIGFGAQNLVRDFLSGMFMLLEDQYGVGDVVDVGEAVGTVEAVGLRITTIRDIKGTVWYVRNGEILRVGNMSQGYAVAVVDLPIAHHADVEEATELAGSTATERASQDDIAGDVLEAPEVLGVDKIGPEGVTLRITVRVSPGRQWAVQRALNGAITDAFDDHGIPRPMVFPGAAFDGQAQKQN</sequence>
<evidence type="ECO:0000259" key="8">
    <source>
        <dbReference type="Pfam" id="PF00924"/>
    </source>
</evidence>
<dbReference type="Gene3D" id="2.30.30.60">
    <property type="match status" value="1"/>
</dbReference>